<proteinExistence type="predicted"/>
<keyword evidence="1" id="KW-0812">Transmembrane</keyword>
<evidence type="ECO:0000256" key="1">
    <source>
        <dbReference type="SAM" id="Phobius"/>
    </source>
</evidence>
<organism evidence="2">
    <name type="scientific">Rhizophora mucronata</name>
    <name type="common">Asiatic mangrove</name>
    <dbReference type="NCBI Taxonomy" id="61149"/>
    <lineage>
        <taxon>Eukaryota</taxon>
        <taxon>Viridiplantae</taxon>
        <taxon>Streptophyta</taxon>
        <taxon>Embryophyta</taxon>
        <taxon>Tracheophyta</taxon>
        <taxon>Spermatophyta</taxon>
        <taxon>Magnoliopsida</taxon>
        <taxon>eudicotyledons</taxon>
        <taxon>Gunneridae</taxon>
        <taxon>Pentapetalae</taxon>
        <taxon>rosids</taxon>
        <taxon>fabids</taxon>
        <taxon>Malpighiales</taxon>
        <taxon>Rhizophoraceae</taxon>
        <taxon>Rhizophora</taxon>
    </lineage>
</organism>
<dbReference type="EMBL" id="GGEC01029342">
    <property type="protein sequence ID" value="MBX09826.1"/>
    <property type="molecule type" value="Transcribed_RNA"/>
</dbReference>
<name>A0A2P2KVR1_RHIMU</name>
<evidence type="ECO:0008006" key="3">
    <source>
        <dbReference type="Google" id="ProtNLM"/>
    </source>
</evidence>
<reference evidence="2" key="1">
    <citation type="submission" date="2018-02" db="EMBL/GenBank/DDBJ databases">
        <title>Rhizophora mucronata_Transcriptome.</title>
        <authorList>
            <person name="Meera S.P."/>
            <person name="Sreeshan A."/>
            <person name="Augustine A."/>
        </authorList>
    </citation>
    <scope>NUCLEOTIDE SEQUENCE</scope>
    <source>
        <tissue evidence="2">Leaf</tissue>
    </source>
</reference>
<dbReference type="AlphaFoldDB" id="A0A2P2KVR1"/>
<keyword evidence="1" id="KW-1133">Transmembrane helix</keyword>
<accession>A0A2P2KVR1</accession>
<keyword evidence="1" id="KW-0472">Membrane</keyword>
<protein>
    <recommendedName>
        <fullName evidence="3">Protein S-acyltransferase 10</fullName>
    </recommendedName>
</protein>
<sequence>MRIVNLCRDACDFRCCPPAFPCLADPARRTSLGLKAALVILHLVYVGVLFLFDDHLVEKTKHEPWYTALYLLLFGATLVQYFVTAGSSPGYVLDAMRAMNERRKPSIIPK</sequence>
<feature type="transmembrane region" description="Helical" evidence="1">
    <location>
        <begin position="32"/>
        <end position="52"/>
    </location>
</feature>
<feature type="transmembrane region" description="Helical" evidence="1">
    <location>
        <begin position="64"/>
        <end position="83"/>
    </location>
</feature>
<evidence type="ECO:0000313" key="2">
    <source>
        <dbReference type="EMBL" id="MBX09826.1"/>
    </source>
</evidence>